<dbReference type="SUPFAM" id="SSF53649">
    <property type="entry name" value="Alkaline phosphatase-like"/>
    <property type="match status" value="1"/>
</dbReference>
<dbReference type="PANTHER" id="PTHR45953:SF1">
    <property type="entry name" value="IDURONATE 2-SULFATASE"/>
    <property type="match status" value="1"/>
</dbReference>
<dbReference type="PANTHER" id="PTHR45953">
    <property type="entry name" value="IDURONATE 2-SULFATASE"/>
    <property type="match status" value="1"/>
</dbReference>
<name>A0A2S0HU02_9FLAO</name>
<accession>A0A2S0HU02</accession>
<keyword evidence="5" id="KW-1185">Reference proteome</keyword>
<evidence type="ECO:0000313" key="5">
    <source>
        <dbReference type="Proteomes" id="UP000238442"/>
    </source>
</evidence>
<reference evidence="4 5" key="1">
    <citation type="submission" date="2018-02" db="EMBL/GenBank/DDBJ databases">
        <title>Genomic analysis of the strain RR4-38 isolated from a seawater recirculating aquaculture system.</title>
        <authorList>
            <person name="Kim Y.-S."/>
            <person name="Jang Y.H."/>
            <person name="Kim K.-H."/>
        </authorList>
    </citation>
    <scope>NUCLEOTIDE SEQUENCE [LARGE SCALE GENOMIC DNA]</scope>
    <source>
        <strain evidence="4 5">RR4-38</strain>
    </source>
</reference>
<dbReference type="Pfam" id="PF00884">
    <property type="entry name" value="Sulfatase"/>
    <property type="match status" value="1"/>
</dbReference>
<feature type="domain" description="Sulfatase N-terminal" evidence="3">
    <location>
        <begin position="35"/>
        <end position="402"/>
    </location>
</feature>
<evidence type="ECO:0000313" key="4">
    <source>
        <dbReference type="EMBL" id="AVI50161.1"/>
    </source>
</evidence>
<dbReference type="GO" id="GO:0046872">
    <property type="term" value="F:metal ion binding"/>
    <property type="evidence" value="ECO:0007669"/>
    <property type="project" value="UniProtKB-KW"/>
</dbReference>
<keyword evidence="2" id="KW-0378">Hydrolase</keyword>
<evidence type="ECO:0000256" key="1">
    <source>
        <dbReference type="ARBA" id="ARBA00022723"/>
    </source>
</evidence>
<gene>
    <name evidence="4" type="ORF">C5O00_02835</name>
</gene>
<dbReference type="KEGG" id="aue:C5O00_02835"/>
<dbReference type="GO" id="GO:0005737">
    <property type="term" value="C:cytoplasm"/>
    <property type="evidence" value="ECO:0007669"/>
    <property type="project" value="TreeGrafter"/>
</dbReference>
<dbReference type="Gene3D" id="3.40.720.10">
    <property type="entry name" value="Alkaline Phosphatase, subunit A"/>
    <property type="match status" value="1"/>
</dbReference>
<dbReference type="AlphaFoldDB" id="A0A2S0HU02"/>
<organism evidence="4 5">
    <name type="scientific">Pukyongia salina</name>
    <dbReference type="NCBI Taxonomy" id="2094025"/>
    <lineage>
        <taxon>Bacteria</taxon>
        <taxon>Pseudomonadati</taxon>
        <taxon>Bacteroidota</taxon>
        <taxon>Flavobacteriia</taxon>
        <taxon>Flavobacteriales</taxon>
        <taxon>Flavobacteriaceae</taxon>
        <taxon>Pukyongia</taxon>
    </lineage>
</organism>
<dbReference type="OrthoDB" id="9803751at2"/>
<dbReference type="EMBL" id="CP027062">
    <property type="protein sequence ID" value="AVI50161.1"/>
    <property type="molecule type" value="Genomic_DNA"/>
</dbReference>
<dbReference type="RefSeq" id="WP_105214761.1">
    <property type="nucleotide sequence ID" value="NZ_CP027062.1"/>
</dbReference>
<protein>
    <recommendedName>
        <fullName evidence="3">Sulfatase N-terminal domain-containing protein</fullName>
    </recommendedName>
</protein>
<dbReference type="InterPro" id="IPR017850">
    <property type="entry name" value="Alkaline_phosphatase_core_sf"/>
</dbReference>
<dbReference type="InterPro" id="IPR000917">
    <property type="entry name" value="Sulfatase_N"/>
</dbReference>
<sequence>MNYDITIMKKVLFSLITCIFILSCGPSQPEPDSPPNILFIEVDDLTAKYLGIHGAKIARTPNIDSLAQSGVIFKNAMAQGVMCTPSRNSLITGKYPHELGLYENLDLKSLPKDIWAFPMTLQQHGYTNFWVGKNHLIPYRGGLQPENVIDLKNKAIQCNMGFDSVYQSYGRSMVIDMAKQQFKTMGCWEEGIDSYGDFLFKNGLLEKFMEEGGGKPTTLDPDTESMDGHFTTYAMNKLSEYTEEGPFFMWLNYSGPHGPFNVQEEYGRGLYNNQMPPIIDPAEANYKLPEGLRMYPNNIYNDYTTLGYRRKYVAAISYVDSQIGRLLDFIKNSRYKDNTVIVFFSDHGIMTGDHGLLGKNTLFKEVLDAALIISYPKKFKPKFDYTPVELIDLVKTTLDIAQVEDSTIRSIKNGHSLLPLLDCKGKFEGDRLAFSEMRDFKAVFDGVYKYIHHEETPLLFNLEKNPNETENWLERNPEKAAELKKEIEDWLSR</sequence>
<evidence type="ECO:0000259" key="3">
    <source>
        <dbReference type="Pfam" id="PF00884"/>
    </source>
</evidence>
<proteinExistence type="predicted"/>
<dbReference type="GO" id="GO:0008484">
    <property type="term" value="F:sulfuric ester hydrolase activity"/>
    <property type="evidence" value="ECO:0007669"/>
    <property type="project" value="TreeGrafter"/>
</dbReference>
<evidence type="ECO:0000256" key="2">
    <source>
        <dbReference type="ARBA" id="ARBA00022801"/>
    </source>
</evidence>
<keyword evidence="1" id="KW-0479">Metal-binding</keyword>
<dbReference type="Proteomes" id="UP000238442">
    <property type="component" value="Chromosome"/>
</dbReference>